<dbReference type="AlphaFoldDB" id="A0A090KU04"/>
<keyword evidence="2" id="KW-1185">Reference proteome</keyword>
<reference evidence="2" key="1">
    <citation type="submission" date="2014-09" db="EMBL/GenBank/DDBJ databases">
        <authorList>
            <person name="Martin A.A."/>
        </authorList>
    </citation>
    <scope>NUCLEOTIDE SEQUENCE</scope>
    <source>
        <strain evidence="2">ED321</strain>
    </source>
</reference>
<name>A0A090KU04_STRRB</name>
<dbReference type="WBParaSite" id="SRAE_X000108900.1">
    <property type="protein sequence ID" value="SRAE_X000108900.1"/>
    <property type="gene ID" value="WBGene00266654"/>
</dbReference>
<reference evidence="3" key="3">
    <citation type="submission" date="2020-12" db="UniProtKB">
        <authorList>
            <consortium name="WormBaseParasite"/>
        </authorList>
    </citation>
    <scope>IDENTIFICATION</scope>
</reference>
<reference evidence="1" key="2">
    <citation type="submission" date="2014-09" db="EMBL/GenBank/DDBJ databases">
        <authorList>
            <person name="Aslett A.Martin."/>
        </authorList>
    </citation>
    <scope>NUCLEOTIDE SEQUENCE</scope>
    <source>
        <strain evidence="1">ED321 Heterogonic</strain>
    </source>
</reference>
<sequence length="75" mass="8536">MTAKKLVEAIRNAQFDEKFSELKNQIISQIENTSNLDESVSFISHLIVNSNISNEEKGIFFEELADAARKAYENN</sequence>
<accession>A0A090KU04</accession>
<protein>
    <submittedName>
        <fullName evidence="1 3">Uncharacterized protein</fullName>
    </submittedName>
</protein>
<dbReference type="CTD" id="36384148"/>
<dbReference type="RefSeq" id="XP_024498551.1">
    <property type="nucleotide sequence ID" value="XM_024654029.1"/>
</dbReference>
<dbReference type="EMBL" id="LN609396">
    <property type="protein sequence ID" value="CEF59340.1"/>
    <property type="molecule type" value="Genomic_DNA"/>
</dbReference>
<dbReference type="Proteomes" id="UP000035682">
    <property type="component" value="Unplaced"/>
</dbReference>
<evidence type="ECO:0000313" key="2">
    <source>
        <dbReference type="Proteomes" id="UP000035682"/>
    </source>
</evidence>
<evidence type="ECO:0000313" key="1">
    <source>
        <dbReference type="EMBL" id="CEF59340.1"/>
    </source>
</evidence>
<proteinExistence type="predicted"/>
<evidence type="ECO:0000313" key="3">
    <source>
        <dbReference type="WBParaSite" id="SRAE_X000108900.1"/>
    </source>
</evidence>
<dbReference type="WormBase" id="SRAE_X000108900">
    <property type="protein sequence ID" value="SRP07651"/>
    <property type="gene ID" value="WBGene00266654"/>
</dbReference>
<gene>
    <name evidence="1 3 4" type="ORF">SRAE_X000108900</name>
</gene>
<dbReference type="GeneID" id="36384148"/>
<organism evidence="1">
    <name type="scientific">Strongyloides ratti</name>
    <name type="common">Parasitic roundworm</name>
    <dbReference type="NCBI Taxonomy" id="34506"/>
    <lineage>
        <taxon>Eukaryota</taxon>
        <taxon>Metazoa</taxon>
        <taxon>Ecdysozoa</taxon>
        <taxon>Nematoda</taxon>
        <taxon>Chromadorea</taxon>
        <taxon>Rhabditida</taxon>
        <taxon>Tylenchina</taxon>
        <taxon>Panagrolaimomorpha</taxon>
        <taxon>Strongyloidoidea</taxon>
        <taxon>Strongyloididae</taxon>
        <taxon>Strongyloides</taxon>
    </lineage>
</organism>
<evidence type="ECO:0000313" key="4">
    <source>
        <dbReference type="WormBase" id="SRAE_X000108900"/>
    </source>
</evidence>